<evidence type="ECO:0000313" key="2">
    <source>
        <dbReference type="Proteomes" id="UP000666915"/>
    </source>
</evidence>
<gene>
    <name evidence="1" type="ORF">J4557_09675</name>
</gene>
<proteinExistence type="predicted"/>
<protein>
    <submittedName>
        <fullName evidence="1">Uncharacterized protein</fullName>
    </submittedName>
</protein>
<evidence type="ECO:0000313" key="1">
    <source>
        <dbReference type="EMBL" id="MBO2437787.1"/>
    </source>
</evidence>
<name>A0ABS3QUY1_9ACTN</name>
<dbReference type="EMBL" id="JAGEOK010000005">
    <property type="protein sequence ID" value="MBO2437787.1"/>
    <property type="molecule type" value="Genomic_DNA"/>
</dbReference>
<accession>A0ABS3QUY1</accession>
<dbReference type="RefSeq" id="WP_208266102.1">
    <property type="nucleotide sequence ID" value="NZ_BAAAGM010000026.1"/>
</dbReference>
<keyword evidence="2" id="KW-1185">Reference proteome</keyword>
<reference evidence="1 2" key="1">
    <citation type="submission" date="2021-03" db="EMBL/GenBank/DDBJ databases">
        <authorList>
            <person name="Kanchanasin P."/>
            <person name="Saeng-In P."/>
            <person name="Phongsopitanun W."/>
            <person name="Yuki M."/>
            <person name="Kudo T."/>
            <person name="Ohkuma M."/>
            <person name="Tanasupawat S."/>
        </authorList>
    </citation>
    <scope>NUCLEOTIDE SEQUENCE [LARGE SCALE GENOMIC DNA]</scope>
    <source>
        <strain evidence="1 2">L46</strain>
    </source>
</reference>
<comment type="caution">
    <text evidence="1">The sequence shown here is derived from an EMBL/GenBank/DDBJ whole genome shotgun (WGS) entry which is preliminary data.</text>
</comment>
<organism evidence="1 2">
    <name type="scientific">Actinomadura nitritigenes</name>
    <dbReference type="NCBI Taxonomy" id="134602"/>
    <lineage>
        <taxon>Bacteria</taxon>
        <taxon>Bacillati</taxon>
        <taxon>Actinomycetota</taxon>
        <taxon>Actinomycetes</taxon>
        <taxon>Streptosporangiales</taxon>
        <taxon>Thermomonosporaceae</taxon>
        <taxon>Actinomadura</taxon>
    </lineage>
</organism>
<dbReference type="Proteomes" id="UP000666915">
    <property type="component" value="Unassembled WGS sequence"/>
</dbReference>
<sequence length="92" mass="10300">MVAQAARLDADRLEHRVWQVAEQAGMSLEQMAAVLELPSPEVALRHRDWLRVRASLPTDPVDGPAMRRRALVRITTGGRRRGRRGPGPSGRR</sequence>